<evidence type="ECO:0000313" key="1">
    <source>
        <dbReference type="EMBL" id="KAF1807570.1"/>
    </source>
</evidence>
<accession>A0A8H4BT74</accession>
<gene>
    <name evidence="1" type="ORF">FB192DRAFT_1024547</name>
</gene>
<evidence type="ECO:0000313" key="2">
    <source>
        <dbReference type="Proteomes" id="UP000469890"/>
    </source>
</evidence>
<dbReference type="Proteomes" id="UP000469890">
    <property type="component" value="Unassembled WGS sequence"/>
</dbReference>
<name>A0A8H4BT74_MUCCL</name>
<comment type="caution">
    <text evidence="1">The sequence shown here is derived from an EMBL/GenBank/DDBJ whole genome shotgun (WGS) entry which is preliminary data.</text>
</comment>
<protein>
    <submittedName>
        <fullName evidence="1">Uncharacterized protein</fullName>
    </submittedName>
</protein>
<dbReference type="AlphaFoldDB" id="A0A8H4BT74"/>
<reference evidence="1 2" key="1">
    <citation type="submission" date="2019-09" db="EMBL/GenBank/DDBJ databases">
        <authorList>
            <consortium name="DOE Joint Genome Institute"/>
            <person name="Mondo S.J."/>
            <person name="Navarro-Mendoza M.I."/>
            <person name="Perez-Arques C."/>
            <person name="Panchal S."/>
            <person name="Nicolas F.E."/>
            <person name="Ganguly P."/>
            <person name="Pangilinan J."/>
            <person name="Grigoriev I."/>
            <person name="Heitman J."/>
            <person name="Sanya K."/>
            <person name="Garre V."/>
        </authorList>
    </citation>
    <scope>NUCLEOTIDE SEQUENCE [LARGE SCALE GENOMIC DNA]</scope>
    <source>
        <strain evidence="1 2">MU402</strain>
    </source>
</reference>
<sequence length="59" mass="6814">MDKRFFGGRQISAEVFDGKTKYEKSGGKLTEEEEEAERLRLERYAKWLEEGGDDGDKTP</sequence>
<proteinExistence type="predicted"/>
<dbReference type="EMBL" id="JAAECE010000001">
    <property type="protein sequence ID" value="KAF1807570.1"/>
    <property type="molecule type" value="Genomic_DNA"/>
</dbReference>
<organism evidence="1 2">
    <name type="scientific">Mucor circinelloides f. lusitanicus</name>
    <name type="common">Mucor racemosus var. lusitanicus</name>
    <dbReference type="NCBI Taxonomy" id="29924"/>
    <lineage>
        <taxon>Eukaryota</taxon>
        <taxon>Fungi</taxon>
        <taxon>Fungi incertae sedis</taxon>
        <taxon>Mucoromycota</taxon>
        <taxon>Mucoromycotina</taxon>
        <taxon>Mucoromycetes</taxon>
        <taxon>Mucorales</taxon>
        <taxon>Mucorineae</taxon>
        <taxon>Mucoraceae</taxon>
        <taxon>Mucor</taxon>
    </lineage>
</organism>